<dbReference type="EMBL" id="PZJH01000003">
    <property type="protein sequence ID" value="RAK44756.1"/>
    <property type="molecule type" value="Genomic_DNA"/>
</dbReference>
<evidence type="ECO:0000313" key="2">
    <source>
        <dbReference type="EMBL" id="RAK44756.1"/>
    </source>
</evidence>
<sequence>MIMNRLILNIKPKTQWFPHFYLLGCEAVAVSMGLRYKGVKLSARKILAEIPKHKTNPFKGYVGPKRIIKTDRHQTVFPNVMVDYLKPYYTAQDSTGKSMAELEQAILNNHSVVLYATHFKVEPILREFKVEGRMLEFVSNIHITLLVGMDDKYYYMIDPLWAKFGWIKLPALFPMKQQLIKVKRKTLEKRYENAGRMSIII</sequence>
<dbReference type="PANTHER" id="PTHR37806:SF1">
    <property type="entry name" value="PEPTIDASE C39-LIKE DOMAIN-CONTAINING PROTEIN"/>
    <property type="match status" value="1"/>
</dbReference>
<organism evidence="2 3">
    <name type="scientific">Macrococcus epidermidis</name>
    <dbReference type="NCBI Taxonomy" id="1902580"/>
    <lineage>
        <taxon>Bacteria</taxon>
        <taxon>Bacillati</taxon>
        <taxon>Bacillota</taxon>
        <taxon>Bacilli</taxon>
        <taxon>Bacillales</taxon>
        <taxon>Staphylococcaceae</taxon>
        <taxon>Macrococcus</taxon>
    </lineage>
</organism>
<proteinExistence type="predicted"/>
<dbReference type="AlphaFoldDB" id="A0A327ZRM9"/>
<evidence type="ECO:0000259" key="1">
    <source>
        <dbReference type="Pfam" id="PF13529"/>
    </source>
</evidence>
<dbReference type="InterPro" id="IPR039564">
    <property type="entry name" value="Peptidase_C39-like"/>
</dbReference>
<keyword evidence="3" id="KW-1185">Reference proteome</keyword>
<name>A0A327ZRM9_9STAP</name>
<accession>A0A327ZRM9</accession>
<dbReference type="Gene3D" id="3.90.70.10">
    <property type="entry name" value="Cysteine proteinases"/>
    <property type="match status" value="1"/>
</dbReference>
<gene>
    <name evidence="2" type="ORF">BHU61_08570</name>
</gene>
<reference evidence="2 3" key="1">
    <citation type="journal article" date="2018" name="Front. Microbiol.">
        <title>Description and Comparative Genomics of Macrococcus caseolyticus subsp. hominis subsp. nov., Macrococcus goetzii sp. nov., Macrococcus epidermidis sp. nov., and Macrococcus bohemicus sp. nov., Novel Macrococci From Human Clinical Material With Virulence Potential and Suspected Uptake of Foreign DNA by Natural Transformation.</title>
        <authorList>
            <person name="Maslanova I."/>
            <person name="Wertheimer Z."/>
            <person name="Sedlacek I."/>
            <person name="Svec P."/>
            <person name="Indrakova A."/>
            <person name="Kovarovic V."/>
            <person name="Schumann P."/>
            <person name="Sproer C."/>
            <person name="Kralova S."/>
            <person name="Sedo O."/>
            <person name="Kristofova L."/>
            <person name="Vrbovska V."/>
            <person name="Fuzik T."/>
            <person name="Petras P."/>
            <person name="Zdrahal Z."/>
            <person name="Ruzickova V."/>
            <person name="Doskar J."/>
            <person name="Pantucek R."/>
        </authorList>
    </citation>
    <scope>NUCLEOTIDE SEQUENCE [LARGE SCALE GENOMIC DNA]</scope>
    <source>
        <strain evidence="2 3">01/688</strain>
    </source>
</reference>
<dbReference type="Proteomes" id="UP000249808">
    <property type="component" value="Unassembled WGS sequence"/>
</dbReference>
<dbReference type="Pfam" id="PF13529">
    <property type="entry name" value="Peptidase_C39_2"/>
    <property type="match status" value="1"/>
</dbReference>
<protein>
    <recommendedName>
        <fullName evidence="1">Peptidase C39-like domain-containing protein</fullName>
    </recommendedName>
</protein>
<comment type="caution">
    <text evidence="2">The sequence shown here is derived from an EMBL/GenBank/DDBJ whole genome shotgun (WGS) entry which is preliminary data.</text>
</comment>
<feature type="domain" description="Peptidase C39-like" evidence="1">
    <location>
        <begin position="8"/>
        <end position="159"/>
    </location>
</feature>
<dbReference type="PANTHER" id="PTHR37806">
    <property type="entry name" value="LMO0724 PROTEIN"/>
    <property type="match status" value="1"/>
</dbReference>
<evidence type="ECO:0000313" key="3">
    <source>
        <dbReference type="Proteomes" id="UP000249808"/>
    </source>
</evidence>